<dbReference type="InterPro" id="IPR029052">
    <property type="entry name" value="Metallo-depent_PP-like"/>
</dbReference>
<dbReference type="Proteomes" id="UP000472573">
    <property type="component" value="Unassembled WGS sequence"/>
</dbReference>
<feature type="domain" description="Calcineurin-like phosphoesterase" evidence="1">
    <location>
        <begin position="316"/>
        <end position="520"/>
    </location>
</feature>
<dbReference type="SUPFAM" id="SSF58100">
    <property type="entry name" value="Bacterial hemolysins"/>
    <property type="match status" value="1"/>
</dbReference>
<sequence length="632" mass="70454">MSMYLTFTIGKDKRNLVDDITDFHIDNSTSTNPQWLQARQNEDGMRQVFVTVKNEDGSPFNLTDCNYWFQGKLPDGIHKIIDARHGVTLDAQNGKFRFDMPKHAFTVAGSYVQAFFRIVRNGESITTLEFDLTVLSDLVYNDLVPSDYITPFEDLYGKLKDYITKANGDFDVAMAKWKKDVADLITELNADIGGINLTITEIKAQLSSLEDKIKADNLLTKADLDKFFAGFKAEIQSGLDEINDFNESIKNLSITDIAGGIPDYMMNTLNSAQVGIDKSKFNLIFATDYHYDIGTNYNPDNIDVPDATIREVWESGLRKVLNATSLSNADAIVFNGDNIDQPMVKDVPLEKKMMLKELHDFLLTATSSAEMPAFILKGNHDGNYNHKVAKRNLDSVITDKEWSQVYDKVVPDYGENRSTGANYFYKDFDDKKIRLIGLDTYDLPETTNDDGSMKYNRFNTSGLQQAQLNWLANTALQVPEGTTVVISMHHPIDGTLATASDVTKVINHDVLMQIINDFVAGKSNSISGKVSDVPVKIDYTFNGAGTIAALLSGHFHTDGNVVKNGINFIQTRCSLGSGDNVMGDKRIKEYIGTPLEDAFDIVTIDTTAKTINLKRVGAGSEDARYATRHFNY</sequence>
<evidence type="ECO:0000313" key="3">
    <source>
        <dbReference type="EMBL" id="KAF0414960.1"/>
    </source>
</evidence>
<dbReference type="EMBL" id="WENB01000001">
    <property type="protein sequence ID" value="KAF0414960.1"/>
    <property type="molecule type" value="Genomic_DNA"/>
</dbReference>
<keyword evidence="4" id="KW-1185">Reference proteome</keyword>
<feature type="domain" description="BppU N-terminal" evidence="2">
    <location>
        <begin position="26"/>
        <end position="160"/>
    </location>
</feature>
<protein>
    <submittedName>
        <fullName evidence="3">DUF2479 domain-containing protein</fullName>
    </submittedName>
</protein>
<dbReference type="Gene3D" id="2.60.40.3350">
    <property type="match status" value="1"/>
</dbReference>
<accession>A0ABQ6XIV0</accession>
<evidence type="ECO:0000259" key="1">
    <source>
        <dbReference type="Pfam" id="PF00149"/>
    </source>
</evidence>
<dbReference type="InterPro" id="IPR004843">
    <property type="entry name" value="Calcineurin-like_PHP"/>
</dbReference>
<dbReference type="RefSeq" id="WP_159276424.1">
    <property type="nucleotide sequence ID" value="NZ_WENB01000001.1"/>
</dbReference>
<name>A0ABQ6XIV0_PEDPE</name>
<organism evidence="3 4">
    <name type="scientific">Pediococcus pentosaceus</name>
    <dbReference type="NCBI Taxonomy" id="1255"/>
    <lineage>
        <taxon>Bacteria</taxon>
        <taxon>Bacillati</taxon>
        <taxon>Bacillota</taxon>
        <taxon>Bacilli</taxon>
        <taxon>Lactobacillales</taxon>
        <taxon>Lactobacillaceae</taxon>
        <taxon>Pediococcus</taxon>
    </lineage>
</organism>
<dbReference type="Pfam" id="PF10651">
    <property type="entry name" value="BppU_N"/>
    <property type="match status" value="1"/>
</dbReference>
<dbReference type="Pfam" id="PF00149">
    <property type="entry name" value="Metallophos"/>
    <property type="match status" value="1"/>
</dbReference>
<dbReference type="InterPro" id="IPR018913">
    <property type="entry name" value="BppU_N"/>
</dbReference>
<dbReference type="Gene3D" id="3.60.21.10">
    <property type="match status" value="1"/>
</dbReference>
<comment type="caution">
    <text evidence="3">The sequence shown here is derived from an EMBL/GenBank/DDBJ whole genome shotgun (WGS) entry which is preliminary data.</text>
</comment>
<gene>
    <name evidence="3" type="ORF">GBO79_01160</name>
</gene>
<evidence type="ECO:0000259" key="2">
    <source>
        <dbReference type="Pfam" id="PF10651"/>
    </source>
</evidence>
<proteinExistence type="predicted"/>
<dbReference type="SUPFAM" id="SSF56300">
    <property type="entry name" value="Metallo-dependent phosphatases"/>
    <property type="match status" value="1"/>
</dbReference>
<evidence type="ECO:0000313" key="4">
    <source>
        <dbReference type="Proteomes" id="UP000472573"/>
    </source>
</evidence>
<reference evidence="4" key="1">
    <citation type="submission" date="2020-03" db="EMBL/GenBank/DDBJ databases">
        <title>SpeciesPrimer: A bioinformatics pipeline dedicated to the design of qPCR primers for the quantification of bacterial species.</title>
        <authorList>
            <person name="Dreier M."/>
            <person name="Berthoud H."/>
            <person name="Shani N."/>
            <person name="Wechsler D."/>
            <person name="Junier P."/>
        </authorList>
    </citation>
    <scope>NUCLEOTIDE SEQUENCE [LARGE SCALE GENOMIC DNA]</scope>
    <source>
        <strain evidence="4">FAM13073</strain>
    </source>
</reference>